<keyword evidence="4" id="KW-0566">Pantothenate biosynthesis</keyword>
<dbReference type="GO" id="GO:0015940">
    <property type="term" value="P:pantothenate biosynthetic process"/>
    <property type="evidence" value="ECO:0007669"/>
    <property type="project" value="UniProtKB-UniPathway"/>
</dbReference>
<dbReference type="PANTHER" id="PTHR21708">
    <property type="entry name" value="PROBABLE 2-DEHYDROPANTOATE 2-REDUCTASE"/>
    <property type="match status" value="1"/>
</dbReference>
<comment type="function">
    <text evidence="4">Catalyzes the NADPH-dependent reduction of ketopantoate into pantoic acid.</text>
</comment>
<dbReference type="Pfam" id="PF02558">
    <property type="entry name" value="ApbA"/>
    <property type="match status" value="1"/>
</dbReference>
<proteinExistence type="inferred from homology"/>
<dbReference type="PANTHER" id="PTHR21708:SF26">
    <property type="entry name" value="2-DEHYDROPANTOATE 2-REDUCTASE"/>
    <property type="match status" value="1"/>
</dbReference>
<comment type="caution">
    <text evidence="7">The sequence shown here is derived from an EMBL/GenBank/DDBJ whole genome shotgun (WGS) entry which is preliminary data.</text>
</comment>
<evidence type="ECO:0000256" key="2">
    <source>
        <dbReference type="ARBA" id="ARBA00022857"/>
    </source>
</evidence>
<dbReference type="InterPro" id="IPR008927">
    <property type="entry name" value="6-PGluconate_DH-like_C_sf"/>
</dbReference>
<comment type="pathway">
    <text evidence="4">Cofactor biosynthesis; (R)-pantothenate biosynthesis; (R)-pantoate from 3-methyl-2-oxobutanoate: step 2/2.</text>
</comment>
<protein>
    <recommendedName>
        <fullName evidence="4">2-dehydropantoate 2-reductase</fullName>
        <ecNumber evidence="4">1.1.1.169</ecNumber>
    </recommendedName>
    <alternativeName>
        <fullName evidence="4">Ketopantoate reductase</fullName>
    </alternativeName>
</protein>
<dbReference type="EC" id="1.1.1.169" evidence="4"/>
<dbReference type="InterPro" id="IPR013328">
    <property type="entry name" value="6PGD_dom2"/>
</dbReference>
<organism evidence="7 8">
    <name type="scientific">Bacillus timonensis</name>
    <dbReference type="NCBI Taxonomy" id="1033734"/>
    <lineage>
        <taxon>Bacteria</taxon>
        <taxon>Bacillati</taxon>
        <taxon>Bacillota</taxon>
        <taxon>Bacilli</taxon>
        <taxon>Bacillales</taxon>
        <taxon>Bacillaceae</taxon>
        <taxon>Bacillus</taxon>
    </lineage>
</organism>
<dbReference type="Proteomes" id="UP000306477">
    <property type="component" value="Unassembled WGS sequence"/>
</dbReference>
<evidence type="ECO:0000259" key="5">
    <source>
        <dbReference type="Pfam" id="PF02558"/>
    </source>
</evidence>
<keyword evidence="2 4" id="KW-0521">NADP</keyword>
<accession>A0A4S3PP83</accession>
<comment type="similarity">
    <text evidence="1 4">Belongs to the ketopantoate reductase family.</text>
</comment>
<feature type="domain" description="Ketopantoate reductase C-terminal" evidence="6">
    <location>
        <begin position="178"/>
        <end position="303"/>
    </location>
</feature>
<dbReference type="InterPro" id="IPR013752">
    <property type="entry name" value="KPA_reductase"/>
</dbReference>
<dbReference type="RefSeq" id="WP_136381045.1">
    <property type="nucleotide sequence ID" value="NZ_SLUB01000045.1"/>
</dbReference>
<evidence type="ECO:0000259" key="6">
    <source>
        <dbReference type="Pfam" id="PF08546"/>
    </source>
</evidence>
<sequence>MKICIVGAGSLGSAIGGTLAEAGMQVFLINHRQKYVDVINTKGLILTDGMTEKRVKVQARQNCEGIGPVDLLIVLVKSFNTKEAIENARGLIGDHTIVMSLQNGLGNEEIIAEVVGKDRILAGKTYVGGVMLRTGCVLAGTKNKYTYIGELDGRITDRVTQVAKLFSKAGLLTVVSHNIKGILWDKLLINTATGALSGITGLTYGSLYKVPEIKECAFEAIAEGITVAKANGIVLATEDPEEIWLKAAEGLPTDFKTSTLQSLEKGSVTEIDYINGAIVRLGKMSNIPTPVNQSLVASIKGIEYKLMNVKELVN</sequence>
<dbReference type="InterPro" id="IPR051402">
    <property type="entry name" value="KPR-Related"/>
</dbReference>
<dbReference type="SUPFAM" id="SSF51735">
    <property type="entry name" value="NAD(P)-binding Rossmann-fold domains"/>
    <property type="match status" value="1"/>
</dbReference>
<keyword evidence="8" id="KW-1185">Reference proteome</keyword>
<dbReference type="Pfam" id="PF08546">
    <property type="entry name" value="ApbA_C"/>
    <property type="match status" value="1"/>
</dbReference>
<gene>
    <name evidence="7" type="ORF">E1I69_18495</name>
</gene>
<feature type="domain" description="Ketopantoate reductase N-terminal" evidence="5">
    <location>
        <begin position="3"/>
        <end position="152"/>
    </location>
</feature>
<evidence type="ECO:0000256" key="4">
    <source>
        <dbReference type="RuleBase" id="RU362068"/>
    </source>
</evidence>
<dbReference type="Gene3D" id="3.40.50.720">
    <property type="entry name" value="NAD(P)-binding Rossmann-like Domain"/>
    <property type="match status" value="1"/>
</dbReference>
<dbReference type="UniPathway" id="UPA00028">
    <property type="reaction ID" value="UER00004"/>
</dbReference>
<evidence type="ECO:0000313" key="8">
    <source>
        <dbReference type="Proteomes" id="UP000306477"/>
    </source>
</evidence>
<dbReference type="AlphaFoldDB" id="A0A4S3PP83"/>
<dbReference type="SUPFAM" id="SSF48179">
    <property type="entry name" value="6-phosphogluconate dehydrogenase C-terminal domain-like"/>
    <property type="match status" value="1"/>
</dbReference>
<dbReference type="InterPro" id="IPR003710">
    <property type="entry name" value="ApbA"/>
</dbReference>
<dbReference type="GO" id="GO:0008677">
    <property type="term" value="F:2-dehydropantoate 2-reductase activity"/>
    <property type="evidence" value="ECO:0007669"/>
    <property type="project" value="UniProtKB-EC"/>
</dbReference>
<dbReference type="OrthoDB" id="9793586at2"/>
<dbReference type="GO" id="GO:0005737">
    <property type="term" value="C:cytoplasm"/>
    <property type="evidence" value="ECO:0007669"/>
    <property type="project" value="TreeGrafter"/>
</dbReference>
<evidence type="ECO:0000313" key="7">
    <source>
        <dbReference type="EMBL" id="THE10512.1"/>
    </source>
</evidence>
<keyword evidence="3 4" id="KW-0560">Oxidoreductase</keyword>
<evidence type="ECO:0000256" key="1">
    <source>
        <dbReference type="ARBA" id="ARBA00007870"/>
    </source>
</evidence>
<dbReference type="InterPro" id="IPR036291">
    <property type="entry name" value="NAD(P)-bd_dom_sf"/>
</dbReference>
<dbReference type="EMBL" id="SLUB01000045">
    <property type="protein sequence ID" value="THE10512.1"/>
    <property type="molecule type" value="Genomic_DNA"/>
</dbReference>
<dbReference type="Gene3D" id="1.10.1040.10">
    <property type="entry name" value="N-(1-d-carboxylethyl)-l-norvaline Dehydrogenase, domain 2"/>
    <property type="match status" value="1"/>
</dbReference>
<dbReference type="InterPro" id="IPR013332">
    <property type="entry name" value="KPR_N"/>
</dbReference>
<name>A0A4S3PP83_9BACI</name>
<evidence type="ECO:0000256" key="3">
    <source>
        <dbReference type="ARBA" id="ARBA00023002"/>
    </source>
</evidence>
<reference evidence="7 8" key="1">
    <citation type="journal article" date="2019" name="Indoor Air">
        <title>Impacts of indoor surface finishes on bacterial viability.</title>
        <authorList>
            <person name="Hu J."/>
            <person name="Maamar S.B."/>
            <person name="Glawe A.J."/>
            <person name="Gottel N."/>
            <person name="Gilbert J.A."/>
            <person name="Hartmann E.M."/>
        </authorList>
    </citation>
    <scope>NUCLEOTIDE SEQUENCE [LARGE SCALE GENOMIC DNA]</scope>
    <source>
        <strain evidence="7 8">AF060A6</strain>
    </source>
</reference>
<dbReference type="NCBIfam" id="TIGR00745">
    <property type="entry name" value="apbA_panE"/>
    <property type="match status" value="1"/>
</dbReference>
<comment type="catalytic activity">
    <reaction evidence="4">
        <text>(R)-pantoate + NADP(+) = 2-dehydropantoate + NADPH + H(+)</text>
        <dbReference type="Rhea" id="RHEA:16233"/>
        <dbReference type="ChEBI" id="CHEBI:11561"/>
        <dbReference type="ChEBI" id="CHEBI:15378"/>
        <dbReference type="ChEBI" id="CHEBI:15980"/>
        <dbReference type="ChEBI" id="CHEBI:57783"/>
        <dbReference type="ChEBI" id="CHEBI:58349"/>
        <dbReference type="EC" id="1.1.1.169"/>
    </reaction>
</comment>